<protein>
    <submittedName>
        <fullName evidence="1">Uncharacterized protein</fullName>
    </submittedName>
</protein>
<accession>A0AAV2FPB9</accession>
<dbReference type="Proteomes" id="UP001497516">
    <property type="component" value="Chromosome 7"/>
</dbReference>
<gene>
    <name evidence="1" type="ORF">LTRI10_LOCUS40331</name>
</gene>
<organism evidence="1 2">
    <name type="scientific">Linum trigynum</name>
    <dbReference type="NCBI Taxonomy" id="586398"/>
    <lineage>
        <taxon>Eukaryota</taxon>
        <taxon>Viridiplantae</taxon>
        <taxon>Streptophyta</taxon>
        <taxon>Embryophyta</taxon>
        <taxon>Tracheophyta</taxon>
        <taxon>Spermatophyta</taxon>
        <taxon>Magnoliopsida</taxon>
        <taxon>eudicotyledons</taxon>
        <taxon>Gunneridae</taxon>
        <taxon>Pentapetalae</taxon>
        <taxon>rosids</taxon>
        <taxon>fabids</taxon>
        <taxon>Malpighiales</taxon>
        <taxon>Linaceae</taxon>
        <taxon>Linum</taxon>
    </lineage>
</organism>
<proteinExistence type="predicted"/>
<dbReference type="AlphaFoldDB" id="A0AAV2FPB9"/>
<evidence type="ECO:0000313" key="1">
    <source>
        <dbReference type="EMBL" id="CAL1400184.1"/>
    </source>
</evidence>
<keyword evidence="2" id="KW-1185">Reference proteome</keyword>
<dbReference type="EMBL" id="OZ034820">
    <property type="protein sequence ID" value="CAL1400184.1"/>
    <property type="molecule type" value="Genomic_DNA"/>
</dbReference>
<evidence type="ECO:0000313" key="2">
    <source>
        <dbReference type="Proteomes" id="UP001497516"/>
    </source>
</evidence>
<name>A0AAV2FPB9_9ROSI</name>
<sequence>MVWSASRWWNPARRGRVLERGVSDGGGEGRADLSRNSLPASGTACLDICVHCFSDSVFFGEKLQTDDVTADGTALAPLHVDEHSTTNQTFRLSTHPPFKNHERFFVPTQF</sequence>
<reference evidence="1 2" key="1">
    <citation type="submission" date="2024-04" db="EMBL/GenBank/DDBJ databases">
        <authorList>
            <person name="Fracassetti M."/>
        </authorList>
    </citation>
    <scope>NUCLEOTIDE SEQUENCE [LARGE SCALE GENOMIC DNA]</scope>
</reference>